<dbReference type="InterPro" id="IPR013249">
    <property type="entry name" value="RNA_pol_sigma70_r4_t2"/>
</dbReference>
<comment type="caution">
    <text evidence="7">The sequence shown here is derived from an EMBL/GenBank/DDBJ whole genome shotgun (WGS) entry which is preliminary data.</text>
</comment>
<accession>A0A0G0QSI7</accession>
<keyword evidence="4" id="KW-0804">Transcription</keyword>
<gene>
    <name evidence="7" type="ORF">UT78_C0008G0040</name>
</gene>
<dbReference type="Pfam" id="PF08281">
    <property type="entry name" value="Sigma70_r4_2"/>
    <property type="match status" value="1"/>
</dbReference>
<evidence type="ECO:0000256" key="1">
    <source>
        <dbReference type="ARBA" id="ARBA00010641"/>
    </source>
</evidence>
<dbReference type="InterPro" id="IPR039425">
    <property type="entry name" value="RNA_pol_sigma-70-like"/>
</dbReference>
<dbReference type="PANTHER" id="PTHR43133:SF60">
    <property type="entry name" value="RNA POLYMERASE SIGMA FACTOR SIGV"/>
    <property type="match status" value="1"/>
</dbReference>
<evidence type="ECO:0000256" key="2">
    <source>
        <dbReference type="ARBA" id="ARBA00023015"/>
    </source>
</evidence>
<evidence type="ECO:0000313" key="7">
    <source>
        <dbReference type="EMBL" id="KKR43108.1"/>
    </source>
</evidence>
<keyword evidence="3" id="KW-0731">Sigma factor</keyword>
<protein>
    <submittedName>
        <fullName evidence="7">RNA polymerase sigma factor SigW</fullName>
    </submittedName>
</protein>
<comment type="similarity">
    <text evidence="1">Belongs to the sigma-70 factor family. ECF subfamily.</text>
</comment>
<dbReference type="InterPro" id="IPR036388">
    <property type="entry name" value="WH-like_DNA-bd_sf"/>
</dbReference>
<feature type="domain" description="RNA polymerase sigma factor 70 region 4 type 2" evidence="6">
    <location>
        <begin position="117"/>
        <end position="166"/>
    </location>
</feature>
<dbReference type="InterPro" id="IPR013324">
    <property type="entry name" value="RNA_pol_sigma_r3/r4-like"/>
</dbReference>
<dbReference type="InterPro" id="IPR013325">
    <property type="entry name" value="RNA_pol_sigma_r2"/>
</dbReference>
<dbReference type="Pfam" id="PF04542">
    <property type="entry name" value="Sigma70_r2"/>
    <property type="match status" value="1"/>
</dbReference>
<evidence type="ECO:0000259" key="5">
    <source>
        <dbReference type="Pfam" id="PF04542"/>
    </source>
</evidence>
<dbReference type="Proteomes" id="UP000034301">
    <property type="component" value="Unassembled WGS sequence"/>
</dbReference>
<proteinExistence type="inferred from homology"/>
<name>A0A0G0QSI7_9BACT</name>
<evidence type="ECO:0000259" key="6">
    <source>
        <dbReference type="Pfam" id="PF08281"/>
    </source>
</evidence>
<organism evidence="7 8">
    <name type="scientific">Candidatus Nomurabacteria bacterium GW2011_GWF2_40_12</name>
    <dbReference type="NCBI Taxonomy" id="1618776"/>
    <lineage>
        <taxon>Bacteria</taxon>
        <taxon>Candidatus Nomuraibacteriota</taxon>
    </lineage>
</organism>
<dbReference type="NCBIfam" id="TIGR02937">
    <property type="entry name" value="sigma70-ECF"/>
    <property type="match status" value="1"/>
</dbReference>
<dbReference type="InterPro" id="IPR014284">
    <property type="entry name" value="RNA_pol_sigma-70_dom"/>
</dbReference>
<dbReference type="PANTHER" id="PTHR43133">
    <property type="entry name" value="RNA POLYMERASE ECF-TYPE SIGMA FACTO"/>
    <property type="match status" value="1"/>
</dbReference>
<dbReference type="EMBL" id="LBYC01000008">
    <property type="protein sequence ID" value="KKR43108.1"/>
    <property type="molecule type" value="Genomic_DNA"/>
</dbReference>
<sequence length="185" mass="21451">METENTSKFEKIYSVESDAIFRFCLVRVSNREQALDITQETFLRLWQSLSLGKNILNERAFLFTVSHRLIIDWYRKKKSVSLEGILHKESEEEGEIGYDVADEKTRDSLESGPEGRYLLSKINELTETYRHPIYLHFVEGLSPKEIGDILEISANAASVRVNRGILELRKKTGYYNGENKENNQN</sequence>
<dbReference type="Gene3D" id="1.10.1740.10">
    <property type="match status" value="1"/>
</dbReference>
<dbReference type="CDD" id="cd06171">
    <property type="entry name" value="Sigma70_r4"/>
    <property type="match status" value="1"/>
</dbReference>
<feature type="domain" description="RNA polymerase sigma-70 region 2" evidence="5">
    <location>
        <begin position="18"/>
        <end position="78"/>
    </location>
</feature>
<dbReference type="GO" id="GO:0003677">
    <property type="term" value="F:DNA binding"/>
    <property type="evidence" value="ECO:0007669"/>
    <property type="project" value="InterPro"/>
</dbReference>
<dbReference type="Gene3D" id="1.10.10.10">
    <property type="entry name" value="Winged helix-like DNA-binding domain superfamily/Winged helix DNA-binding domain"/>
    <property type="match status" value="1"/>
</dbReference>
<evidence type="ECO:0000313" key="8">
    <source>
        <dbReference type="Proteomes" id="UP000034301"/>
    </source>
</evidence>
<dbReference type="InterPro" id="IPR007627">
    <property type="entry name" value="RNA_pol_sigma70_r2"/>
</dbReference>
<dbReference type="SUPFAM" id="SSF88946">
    <property type="entry name" value="Sigma2 domain of RNA polymerase sigma factors"/>
    <property type="match status" value="1"/>
</dbReference>
<dbReference type="SUPFAM" id="SSF88659">
    <property type="entry name" value="Sigma3 and sigma4 domains of RNA polymerase sigma factors"/>
    <property type="match status" value="1"/>
</dbReference>
<evidence type="ECO:0000256" key="3">
    <source>
        <dbReference type="ARBA" id="ARBA00023082"/>
    </source>
</evidence>
<reference evidence="7 8" key="1">
    <citation type="journal article" date="2015" name="Nature">
        <title>rRNA introns, odd ribosomes, and small enigmatic genomes across a large radiation of phyla.</title>
        <authorList>
            <person name="Brown C.T."/>
            <person name="Hug L.A."/>
            <person name="Thomas B.C."/>
            <person name="Sharon I."/>
            <person name="Castelle C.J."/>
            <person name="Singh A."/>
            <person name="Wilkins M.J."/>
            <person name="Williams K.H."/>
            <person name="Banfield J.F."/>
        </authorList>
    </citation>
    <scope>NUCLEOTIDE SEQUENCE [LARGE SCALE GENOMIC DNA]</scope>
</reference>
<evidence type="ECO:0000256" key="4">
    <source>
        <dbReference type="ARBA" id="ARBA00023163"/>
    </source>
</evidence>
<keyword evidence="2" id="KW-0805">Transcription regulation</keyword>
<dbReference type="AlphaFoldDB" id="A0A0G0QSI7"/>
<dbReference type="GO" id="GO:0016987">
    <property type="term" value="F:sigma factor activity"/>
    <property type="evidence" value="ECO:0007669"/>
    <property type="project" value="UniProtKB-KW"/>
</dbReference>
<dbReference type="GO" id="GO:0006352">
    <property type="term" value="P:DNA-templated transcription initiation"/>
    <property type="evidence" value="ECO:0007669"/>
    <property type="project" value="InterPro"/>
</dbReference>